<dbReference type="HOGENOM" id="CLU_548449_0_0_9"/>
<dbReference type="RefSeq" id="WP_015559284.1">
    <property type="nucleotide sequence ID" value="NC_021039.1"/>
</dbReference>
<dbReference type="KEGG" id="rch:RUM_23900"/>
<keyword evidence="6" id="KW-1185">Reference proteome</keyword>
<dbReference type="InterPro" id="IPR023365">
    <property type="entry name" value="Sortase_dom-sf"/>
</dbReference>
<feature type="active site" description="Acyl-thioester intermediate" evidence="2">
    <location>
        <position position="418"/>
    </location>
</feature>
<keyword evidence="4" id="KW-0472">Membrane</keyword>
<dbReference type="GO" id="GO:0016787">
    <property type="term" value="F:hydrolase activity"/>
    <property type="evidence" value="ECO:0007669"/>
    <property type="project" value="UniProtKB-KW"/>
</dbReference>
<reference evidence="5" key="1">
    <citation type="submission" date="2010-03" db="EMBL/GenBank/DDBJ databases">
        <title>The genome sequence of Ruminococcus sp. 18P13.</title>
        <authorList>
            <consortium name="metaHIT consortium -- http://www.metahit.eu/"/>
            <person name="Pajon A."/>
            <person name="Turner K."/>
            <person name="Parkhill J."/>
            <person name="Bernalier A."/>
        </authorList>
    </citation>
    <scope>NUCLEOTIDE SEQUENCE [LARGE SCALE GENOMIC DNA]</scope>
    <source>
        <strain evidence="5">Type strain: 18P13</strain>
    </source>
</reference>
<dbReference type="SUPFAM" id="SSF63817">
    <property type="entry name" value="Sortase"/>
    <property type="match status" value="1"/>
</dbReference>
<organism evidence="5 6">
    <name type="scientific">Ruminococcus champanellensis (strain DSM 18848 / JCM 17042 / KCTC 15320 / 18P13)</name>
    <dbReference type="NCBI Taxonomy" id="213810"/>
    <lineage>
        <taxon>Bacteria</taxon>
        <taxon>Bacillati</taxon>
        <taxon>Bacillota</taxon>
        <taxon>Clostridia</taxon>
        <taxon>Eubacteriales</taxon>
        <taxon>Oscillospiraceae</taxon>
        <taxon>Ruminococcus</taxon>
    </lineage>
</organism>
<feature type="compositionally biased region" description="Low complexity" evidence="3">
    <location>
        <begin position="55"/>
        <end position="85"/>
    </location>
</feature>
<dbReference type="STRING" id="213810.RUM_23900"/>
<name>D4LFI3_RUMC1</name>
<evidence type="ECO:0000313" key="6">
    <source>
        <dbReference type="Proteomes" id="UP000007054"/>
    </source>
</evidence>
<evidence type="ECO:0000256" key="1">
    <source>
        <dbReference type="ARBA" id="ARBA00022801"/>
    </source>
</evidence>
<feature type="compositionally biased region" description="Acidic residues" evidence="3">
    <location>
        <begin position="484"/>
        <end position="497"/>
    </location>
</feature>
<proteinExistence type="predicted"/>
<keyword evidence="4" id="KW-1133">Transmembrane helix</keyword>
<feature type="active site" description="Proton donor/acceptor" evidence="2">
    <location>
        <position position="317"/>
    </location>
</feature>
<dbReference type="EMBL" id="FP929052">
    <property type="protein sequence ID" value="CBL18378.1"/>
    <property type="molecule type" value="Genomic_DNA"/>
</dbReference>
<feature type="transmembrane region" description="Helical" evidence="4">
    <location>
        <begin position="171"/>
        <end position="192"/>
    </location>
</feature>
<evidence type="ECO:0000256" key="4">
    <source>
        <dbReference type="SAM" id="Phobius"/>
    </source>
</evidence>
<evidence type="ECO:0000256" key="2">
    <source>
        <dbReference type="PIRSR" id="PIRSR605754-1"/>
    </source>
</evidence>
<reference evidence="5" key="2">
    <citation type="submission" date="2010-03" db="EMBL/GenBank/DDBJ databases">
        <authorList>
            <person name="Pajon A."/>
        </authorList>
    </citation>
    <scope>NUCLEOTIDE SEQUENCE</scope>
    <source>
        <strain evidence="5">Type strain: 18P13</strain>
    </source>
</reference>
<dbReference type="BioCyc" id="RCHA213810:RUM_RS11630-MONOMER"/>
<dbReference type="InterPro" id="IPR009835">
    <property type="entry name" value="SrtB"/>
</dbReference>
<dbReference type="GeneID" id="83157031"/>
<dbReference type="Pfam" id="PF04203">
    <property type="entry name" value="Sortase"/>
    <property type="match status" value="1"/>
</dbReference>
<dbReference type="CDD" id="cd05826">
    <property type="entry name" value="Sortase_B"/>
    <property type="match status" value="1"/>
</dbReference>
<dbReference type="Proteomes" id="UP000007054">
    <property type="component" value="Chromosome"/>
</dbReference>
<dbReference type="InterPro" id="IPR005754">
    <property type="entry name" value="Sortase"/>
</dbReference>
<evidence type="ECO:0000313" key="5">
    <source>
        <dbReference type="EMBL" id="CBL18378.1"/>
    </source>
</evidence>
<keyword evidence="1" id="KW-0378">Hydrolase</keyword>
<dbReference type="AlphaFoldDB" id="D4LFI3"/>
<feature type="region of interest" description="Disordered" evidence="3">
    <location>
        <begin position="475"/>
        <end position="497"/>
    </location>
</feature>
<sequence length="497" mass="56347">MSNKDEELLESILRETEGRHAQRPVQQPAEQSREQYGAEPASASEPGGTFSDGTEQVQPAEQSAASAQQQESSQTQTEEPAEQAVSEAEALEPQPEMTGTAKQEAAQEAVPEAKPDAQTAQTDQPRTDKKTKAQGAPNKTKPKRKKFSYKDVLRGLFPWKGDSGLEVTRKIVFLISVIAFSVCLELISSYYWGLHQSKKLYDQLQREIEQISLDTVDPTKIQQGSVSETMELSELGERLLAQNADAVGYISIPGTKVNYPIVQRRSDDGNDYYLYRNFNGEHSDAGVLYLDYRNNFDRVENGKRVCDNSTNLVVYGHNMDNLSMFGSLKNYRNDWGYYSKHPLITLCSNYQTYTYKIFGFFIIDAEDESETKFDCWNTLNFSSEEEFYDYVNNVKRRALQTNGVDVQYGDQLLTLFTCSGIFDEARLIVMARMVRPDEDPYAGTQESQQNPNVLWPTIYYRWNKNNYDPDAEFVPYGPVTTTGDDNEPAETTEEADE</sequence>
<protein>
    <submittedName>
        <fullName evidence="5">Uncharacterized protein conserved in bacteria</fullName>
    </submittedName>
</protein>
<keyword evidence="4" id="KW-0812">Transmembrane</keyword>
<feature type="region of interest" description="Disordered" evidence="3">
    <location>
        <begin position="1"/>
        <end position="145"/>
    </location>
</feature>
<gene>
    <name evidence="5" type="ordered locus">RUM_23900</name>
</gene>
<accession>D4LFI3</accession>
<dbReference type="Gene3D" id="2.40.260.10">
    <property type="entry name" value="Sortase"/>
    <property type="match status" value="1"/>
</dbReference>
<evidence type="ECO:0000256" key="3">
    <source>
        <dbReference type="SAM" id="MobiDB-lite"/>
    </source>
</evidence>
<feature type="compositionally biased region" description="Basic and acidic residues" evidence="3">
    <location>
        <begin position="1"/>
        <end position="20"/>
    </location>
</feature>
<dbReference type="PATRIC" id="fig|213810.4.peg.2286"/>